<evidence type="ECO:0000256" key="1">
    <source>
        <dbReference type="ARBA" id="ARBA00022553"/>
    </source>
</evidence>
<dbReference type="SMART" id="SM00448">
    <property type="entry name" value="REC"/>
    <property type="match status" value="1"/>
</dbReference>
<reference evidence="3" key="1">
    <citation type="submission" date="2016-10" db="EMBL/GenBank/DDBJ databases">
        <title>Sequence of Gallionella enrichment culture.</title>
        <authorList>
            <person name="Poehlein A."/>
            <person name="Muehling M."/>
            <person name="Daniel R."/>
        </authorList>
    </citation>
    <scope>NUCLEOTIDE SEQUENCE</scope>
</reference>
<dbReference type="GO" id="GO:0000160">
    <property type="term" value="P:phosphorelay signal transduction system"/>
    <property type="evidence" value="ECO:0007669"/>
    <property type="project" value="InterPro"/>
</dbReference>
<dbReference type="PANTHER" id="PTHR44591:SF21">
    <property type="entry name" value="TWO-COMPONENT RESPONSE REGULATOR"/>
    <property type="match status" value="1"/>
</dbReference>
<dbReference type="InterPro" id="IPR001789">
    <property type="entry name" value="Sig_transdc_resp-reg_receiver"/>
</dbReference>
<accession>A0A1J5SEX8</accession>
<dbReference type="EC" id="2.7.-.-" evidence="3"/>
<evidence type="ECO:0000259" key="2">
    <source>
        <dbReference type="PROSITE" id="PS50110"/>
    </source>
</evidence>
<gene>
    <name evidence="3" type="primary">spo0F_1</name>
    <name evidence="3" type="ORF">GALL_113920</name>
</gene>
<comment type="caution">
    <text evidence="3">The sequence shown here is derived from an EMBL/GenBank/DDBJ whole genome shotgun (WGS) entry which is preliminary data.</text>
</comment>
<organism evidence="3">
    <name type="scientific">mine drainage metagenome</name>
    <dbReference type="NCBI Taxonomy" id="410659"/>
    <lineage>
        <taxon>unclassified sequences</taxon>
        <taxon>metagenomes</taxon>
        <taxon>ecological metagenomes</taxon>
    </lineage>
</organism>
<dbReference type="PANTHER" id="PTHR44591">
    <property type="entry name" value="STRESS RESPONSE REGULATOR PROTEIN 1"/>
    <property type="match status" value="1"/>
</dbReference>
<evidence type="ECO:0000313" key="3">
    <source>
        <dbReference type="EMBL" id="OIR06475.1"/>
    </source>
</evidence>
<keyword evidence="3" id="KW-0808">Transferase</keyword>
<feature type="domain" description="Response regulatory" evidence="2">
    <location>
        <begin position="1"/>
        <end position="118"/>
    </location>
</feature>
<dbReference type="InterPro" id="IPR011006">
    <property type="entry name" value="CheY-like_superfamily"/>
</dbReference>
<name>A0A1J5SEX8_9ZZZZ</name>
<dbReference type="AlphaFoldDB" id="A0A1J5SEX8"/>
<dbReference type="SUPFAM" id="SSF52172">
    <property type="entry name" value="CheY-like"/>
    <property type="match status" value="1"/>
</dbReference>
<dbReference type="Gene3D" id="3.40.50.2300">
    <property type="match status" value="1"/>
</dbReference>
<dbReference type="Pfam" id="PF00072">
    <property type="entry name" value="Response_reg"/>
    <property type="match status" value="1"/>
</dbReference>
<protein>
    <submittedName>
        <fullName evidence="3">Sporulation initiation phosphotransferase F</fullName>
        <ecNumber evidence="3">2.7.-.-</ecNumber>
    </submittedName>
</protein>
<dbReference type="InterPro" id="IPR050595">
    <property type="entry name" value="Bact_response_regulator"/>
</dbReference>
<proteinExistence type="predicted"/>
<keyword evidence="1" id="KW-0597">Phosphoprotein</keyword>
<dbReference type="EMBL" id="MLJW01000043">
    <property type="protein sequence ID" value="OIR06475.1"/>
    <property type="molecule type" value="Genomic_DNA"/>
</dbReference>
<dbReference type="PROSITE" id="PS50110">
    <property type="entry name" value="RESPONSE_REGULATORY"/>
    <property type="match status" value="1"/>
</dbReference>
<sequence length="121" mass="13192">MILVVEDKEGVRLIIKAVLERSGYQTLMANNGEEAVALWNQRKAQIDLLFTDVVMPGGVTGKDLADKLRIERPSLKVVFCSGFGADIIGQEIVSAPGNYFLAKPFDIDRLKQVVSEALASA</sequence>
<dbReference type="GO" id="GO:0016740">
    <property type="term" value="F:transferase activity"/>
    <property type="evidence" value="ECO:0007669"/>
    <property type="project" value="UniProtKB-KW"/>
</dbReference>